<keyword evidence="1" id="KW-0677">Repeat</keyword>
<dbReference type="InterPro" id="IPR003439">
    <property type="entry name" value="ABC_transporter-like_ATP-bd"/>
</dbReference>
<feature type="region of interest" description="Disordered" evidence="5">
    <location>
        <begin position="349"/>
        <end position="369"/>
    </location>
</feature>
<evidence type="ECO:0000313" key="7">
    <source>
        <dbReference type="EMBL" id="ARU51194.1"/>
    </source>
</evidence>
<evidence type="ECO:0000313" key="8">
    <source>
        <dbReference type="Proteomes" id="UP000196228"/>
    </source>
</evidence>
<dbReference type="FunFam" id="3.40.50.300:FF:000011">
    <property type="entry name" value="Putative ABC transporter ATP-binding component"/>
    <property type="match status" value="1"/>
</dbReference>
<name>A0A1Y0HVA0_CELCE</name>
<dbReference type="EMBL" id="CP021383">
    <property type="protein sequence ID" value="ARU51194.1"/>
    <property type="molecule type" value="Genomic_DNA"/>
</dbReference>
<feature type="domain" description="ABC transporter" evidence="6">
    <location>
        <begin position="380"/>
        <end position="582"/>
    </location>
</feature>
<dbReference type="AlphaFoldDB" id="A0A1Y0HVA0"/>
<dbReference type="SUPFAM" id="SSF52540">
    <property type="entry name" value="P-loop containing nucleoside triphosphate hydrolases"/>
    <property type="match status" value="2"/>
</dbReference>
<organism evidence="7 8">
    <name type="scientific">Cellulosimicrobium cellulans</name>
    <name type="common">Arthrobacter luteus</name>
    <dbReference type="NCBI Taxonomy" id="1710"/>
    <lineage>
        <taxon>Bacteria</taxon>
        <taxon>Bacillati</taxon>
        <taxon>Actinomycetota</taxon>
        <taxon>Actinomycetes</taxon>
        <taxon>Micrococcales</taxon>
        <taxon>Promicromonosporaceae</taxon>
        <taxon>Cellulosimicrobium</taxon>
    </lineage>
</organism>
<evidence type="ECO:0000256" key="1">
    <source>
        <dbReference type="ARBA" id="ARBA00022737"/>
    </source>
</evidence>
<dbReference type="InterPro" id="IPR027417">
    <property type="entry name" value="P-loop_NTPase"/>
</dbReference>
<evidence type="ECO:0000256" key="5">
    <source>
        <dbReference type="SAM" id="MobiDB-lite"/>
    </source>
</evidence>
<accession>A0A1Y0HVA0</accession>
<gene>
    <name evidence="7" type="ORF">CBR64_06500</name>
</gene>
<evidence type="ECO:0000259" key="6">
    <source>
        <dbReference type="PROSITE" id="PS50893"/>
    </source>
</evidence>
<dbReference type="OrthoDB" id="4797497at2"/>
<dbReference type="CDD" id="cd03221">
    <property type="entry name" value="ABCF_EF-3"/>
    <property type="match status" value="1"/>
</dbReference>
<feature type="domain" description="ABC transporter" evidence="6">
    <location>
        <begin position="8"/>
        <end position="267"/>
    </location>
</feature>
<evidence type="ECO:0000256" key="3">
    <source>
        <dbReference type="ARBA" id="ARBA00022840"/>
    </source>
</evidence>
<sequence>MARSTPVLRASDVRVSFAGRPVLRGVDLAVDPGHRTGLVGENGVGKSTLLRVLAGTLAPDDGAVTRPDDLGFLHQEFPYPPSTTVRAVVDDALARVRAIERELEEAALALAGPAGSVTAESPVAGADEAYARALDRAELADVWDADARAARTLAGLGLDVDGVAGRAVGSLSGGQRTRLGLAALLVRQPGALLLDEPTNHLDDDAAEFLAAALRALPGAVVLASHDRVFLDEVCTEILDLDPVAEPLRGAADGASRPGGAASLYGGTYSDYLDAKRVERARWEQRFEAEQAELVELRRSVAVTARDVSKNRERGNQAKILYDFKGERVQSQVSRRVRNAQLRLDTLDRDQVRKPPPPLRFAPPSGDGAVTPGGGDVVAWARGVVVHRPAGTGAPGERADRLDMTASGVPSVEVARGTRLLVTGANGAGKSTLLHVLAGDLGPDAGTVGRARGVRVGLLEQDVHLHDDDRTPRELLALAQGWDPVDRAGAREAAVDAHGLLAPRDLGRPLAELSVGQRRRVVLAMLVTQAPDVLLLDEPTNHVSLTLAGELMEAVDEWPGAVVVASHDRWLRQRWTGDVVHLA</sequence>
<proteinExistence type="predicted"/>
<feature type="coiled-coil region" evidence="4">
    <location>
        <begin position="272"/>
        <end position="299"/>
    </location>
</feature>
<dbReference type="Gene3D" id="3.40.50.300">
    <property type="entry name" value="P-loop containing nucleotide triphosphate hydrolases"/>
    <property type="match status" value="2"/>
</dbReference>
<dbReference type="Proteomes" id="UP000196228">
    <property type="component" value="Chromosome"/>
</dbReference>
<dbReference type="PROSITE" id="PS00211">
    <property type="entry name" value="ABC_TRANSPORTER_1"/>
    <property type="match status" value="2"/>
</dbReference>
<keyword evidence="4" id="KW-0175">Coiled coil</keyword>
<keyword evidence="3 7" id="KW-0067">ATP-binding</keyword>
<dbReference type="SMART" id="SM00382">
    <property type="entry name" value="AAA"/>
    <property type="match status" value="2"/>
</dbReference>
<dbReference type="PROSITE" id="PS50893">
    <property type="entry name" value="ABC_TRANSPORTER_2"/>
    <property type="match status" value="2"/>
</dbReference>
<dbReference type="RefSeq" id="WP_087470245.1">
    <property type="nucleotide sequence ID" value="NZ_CP021383.1"/>
</dbReference>
<evidence type="ECO:0000256" key="2">
    <source>
        <dbReference type="ARBA" id="ARBA00022741"/>
    </source>
</evidence>
<dbReference type="KEGG" id="cceu:CBR64_06500"/>
<evidence type="ECO:0000256" key="4">
    <source>
        <dbReference type="SAM" id="Coils"/>
    </source>
</evidence>
<dbReference type="InterPro" id="IPR017871">
    <property type="entry name" value="ABC_transporter-like_CS"/>
</dbReference>
<dbReference type="PANTHER" id="PTHR19211">
    <property type="entry name" value="ATP-BINDING TRANSPORT PROTEIN-RELATED"/>
    <property type="match status" value="1"/>
</dbReference>
<dbReference type="GO" id="GO:0016887">
    <property type="term" value="F:ATP hydrolysis activity"/>
    <property type="evidence" value="ECO:0007669"/>
    <property type="project" value="InterPro"/>
</dbReference>
<dbReference type="InterPro" id="IPR003593">
    <property type="entry name" value="AAA+_ATPase"/>
</dbReference>
<reference evidence="7 8" key="1">
    <citation type="submission" date="2017-05" db="EMBL/GenBank/DDBJ databases">
        <authorList>
            <person name="Song R."/>
            <person name="Chenine A.L."/>
            <person name="Ruprecht R.M."/>
        </authorList>
    </citation>
    <scope>NUCLEOTIDE SEQUENCE [LARGE SCALE GENOMIC DNA]</scope>
    <source>
        <strain evidence="7 8">PSBB019</strain>
    </source>
</reference>
<protein>
    <submittedName>
        <fullName evidence="7">Antibiotic ABC transporter ATP-binding protein</fullName>
    </submittedName>
</protein>
<dbReference type="InterPro" id="IPR050611">
    <property type="entry name" value="ABCF"/>
</dbReference>
<dbReference type="GO" id="GO:0005524">
    <property type="term" value="F:ATP binding"/>
    <property type="evidence" value="ECO:0007669"/>
    <property type="project" value="UniProtKB-KW"/>
</dbReference>
<dbReference type="PANTHER" id="PTHR19211:SF14">
    <property type="entry name" value="ATP-BINDING CASSETTE SUB-FAMILY F MEMBER 1"/>
    <property type="match status" value="1"/>
</dbReference>
<keyword evidence="2" id="KW-0547">Nucleotide-binding</keyword>
<dbReference type="Pfam" id="PF00005">
    <property type="entry name" value="ABC_tran"/>
    <property type="match status" value="2"/>
</dbReference>